<accession>A0A1F6V7H8</accession>
<evidence type="ECO:0000313" key="2">
    <source>
        <dbReference type="Proteomes" id="UP000178700"/>
    </source>
</evidence>
<protein>
    <submittedName>
        <fullName evidence="1">Uncharacterized protein</fullName>
    </submittedName>
</protein>
<dbReference type="Proteomes" id="UP000178700">
    <property type="component" value="Unassembled WGS sequence"/>
</dbReference>
<gene>
    <name evidence="1" type="ORF">A2642_04545</name>
</gene>
<sequence length="184" mass="21333">MNKIIYTGLCALTALTFASQLEAKDKKPAAFLIEREQPQLDLKHFVPELKIKEYKPTYFLIKREEPHLDLKHFVPELKIKDNKPAFSPTAQVVPQQYFIYYTGIGKDGSFGTIDTSANKPLTYCQYLNQKTKDVISFNQHLKVREVCATTYLGKSICPDEIRYSLQQEKDLKEMYAKQCQQNKK</sequence>
<comment type="caution">
    <text evidence="1">The sequence shown here is derived from an EMBL/GenBank/DDBJ whole genome shotgun (WGS) entry which is preliminary data.</text>
</comment>
<dbReference type="AlphaFoldDB" id="A0A1F6V7H8"/>
<proteinExistence type="predicted"/>
<reference evidence="1 2" key="1">
    <citation type="journal article" date="2016" name="Nat. Commun.">
        <title>Thousands of microbial genomes shed light on interconnected biogeochemical processes in an aquifer system.</title>
        <authorList>
            <person name="Anantharaman K."/>
            <person name="Brown C.T."/>
            <person name="Hug L.A."/>
            <person name="Sharon I."/>
            <person name="Castelle C.J."/>
            <person name="Probst A.J."/>
            <person name="Thomas B.C."/>
            <person name="Singh A."/>
            <person name="Wilkins M.J."/>
            <person name="Karaoz U."/>
            <person name="Brodie E.L."/>
            <person name="Williams K.H."/>
            <person name="Hubbard S.S."/>
            <person name="Banfield J.F."/>
        </authorList>
    </citation>
    <scope>NUCLEOTIDE SEQUENCE [LARGE SCALE GENOMIC DNA]</scope>
</reference>
<name>A0A1F6V7H8_9BACT</name>
<evidence type="ECO:0000313" key="1">
    <source>
        <dbReference type="EMBL" id="OGI65588.1"/>
    </source>
</evidence>
<dbReference type="EMBL" id="MFTJ01000025">
    <property type="protein sequence ID" value="OGI65588.1"/>
    <property type="molecule type" value="Genomic_DNA"/>
</dbReference>
<organism evidence="1 2">
    <name type="scientific">Candidatus Nomurabacteria bacterium RIFCSPHIGHO2_01_FULL_39_10</name>
    <dbReference type="NCBI Taxonomy" id="1801733"/>
    <lineage>
        <taxon>Bacteria</taxon>
        <taxon>Candidatus Nomuraibacteriota</taxon>
    </lineage>
</organism>